<comment type="caution">
    <text evidence="3">The sequence shown here is derived from an EMBL/GenBank/DDBJ whole genome shotgun (WGS) entry which is preliminary data.</text>
</comment>
<organism evidence="3 4">
    <name type="scientific">Thomasclavelia spiroformis</name>
    <dbReference type="NCBI Taxonomy" id="29348"/>
    <lineage>
        <taxon>Bacteria</taxon>
        <taxon>Bacillati</taxon>
        <taxon>Bacillota</taxon>
        <taxon>Erysipelotrichia</taxon>
        <taxon>Erysipelotrichales</taxon>
        <taxon>Coprobacillaceae</taxon>
        <taxon>Thomasclavelia</taxon>
    </lineage>
</organism>
<dbReference type="EMBL" id="DYWV01000110">
    <property type="protein sequence ID" value="HJF39905.1"/>
    <property type="molecule type" value="Genomic_DNA"/>
</dbReference>
<evidence type="ECO:0000313" key="4">
    <source>
        <dbReference type="Proteomes" id="UP000749320"/>
    </source>
</evidence>
<dbReference type="GO" id="GO:0006402">
    <property type="term" value="P:mRNA catabolic process"/>
    <property type="evidence" value="ECO:0007669"/>
    <property type="project" value="TreeGrafter"/>
</dbReference>
<dbReference type="InterPro" id="IPR011067">
    <property type="entry name" value="Plasmid_toxin/cell-grow_inhib"/>
</dbReference>
<dbReference type="InterPro" id="IPR003477">
    <property type="entry name" value="PemK-like"/>
</dbReference>
<dbReference type="GO" id="GO:0003677">
    <property type="term" value="F:DNA binding"/>
    <property type="evidence" value="ECO:0007669"/>
    <property type="project" value="InterPro"/>
</dbReference>
<protein>
    <submittedName>
        <fullName evidence="3">Type II toxin-antitoxin system PemK/MazF family toxin</fullName>
    </submittedName>
</protein>
<dbReference type="GO" id="GO:0004521">
    <property type="term" value="F:RNA endonuclease activity"/>
    <property type="evidence" value="ECO:0007669"/>
    <property type="project" value="TreeGrafter"/>
</dbReference>
<dbReference type="AlphaFoldDB" id="A0A921GB00"/>
<comment type="similarity">
    <text evidence="1">Belongs to the PemK/MazF family.</text>
</comment>
<accession>A0A921GB00</accession>
<gene>
    <name evidence="3" type="ORF">K8V91_03195</name>
</gene>
<name>A0A921GB00_9FIRM</name>
<dbReference type="Gene3D" id="2.30.30.110">
    <property type="match status" value="1"/>
</dbReference>
<reference evidence="3" key="2">
    <citation type="submission" date="2021-09" db="EMBL/GenBank/DDBJ databases">
        <authorList>
            <person name="Gilroy R."/>
        </authorList>
    </citation>
    <scope>NUCLEOTIDE SEQUENCE</scope>
    <source>
        <strain evidence="3">CHK193-16274</strain>
    </source>
</reference>
<dbReference type="PANTHER" id="PTHR33988">
    <property type="entry name" value="ENDORIBONUCLEASE MAZF-RELATED"/>
    <property type="match status" value="1"/>
</dbReference>
<evidence type="ECO:0000256" key="2">
    <source>
        <dbReference type="ARBA" id="ARBA00022649"/>
    </source>
</evidence>
<keyword evidence="2" id="KW-1277">Toxin-antitoxin system</keyword>
<dbReference type="GO" id="GO:0016075">
    <property type="term" value="P:rRNA catabolic process"/>
    <property type="evidence" value="ECO:0007669"/>
    <property type="project" value="TreeGrafter"/>
</dbReference>
<dbReference type="PANTHER" id="PTHR33988:SF2">
    <property type="entry name" value="ENDORIBONUCLEASE MAZF"/>
    <property type="match status" value="1"/>
</dbReference>
<reference evidence="3" key="1">
    <citation type="journal article" date="2021" name="PeerJ">
        <title>Extensive microbial diversity within the chicken gut microbiome revealed by metagenomics and culture.</title>
        <authorList>
            <person name="Gilroy R."/>
            <person name="Ravi A."/>
            <person name="Getino M."/>
            <person name="Pursley I."/>
            <person name="Horton D.L."/>
            <person name="Alikhan N.F."/>
            <person name="Baker D."/>
            <person name="Gharbi K."/>
            <person name="Hall N."/>
            <person name="Watson M."/>
            <person name="Adriaenssens E.M."/>
            <person name="Foster-Nyarko E."/>
            <person name="Jarju S."/>
            <person name="Secka A."/>
            <person name="Antonio M."/>
            <person name="Oren A."/>
            <person name="Chaudhuri R.R."/>
            <person name="La Ragione R."/>
            <person name="Hildebrand F."/>
            <person name="Pallen M.J."/>
        </authorList>
    </citation>
    <scope>NUCLEOTIDE SEQUENCE</scope>
    <source>
        <strain evidence="3">CHK193-16274</strain>
    </source>
</reference>
<dbReference type="Pfam" id="PF02452">
    <property type="entry name" value="PemK_toxin"/>
    <property type="match status" value="1"/>
</dbReference>
<dbReference type="SUPFAM" id="SSF50118">
    <property type="entry name" value="Cell growth inhibitor/plasmid maintenance toxic component"/>
    <property type="match status" value="1"/>
</dbReference>
<proteinExistence type="inferred from homology"/>
<evidence type="ECO:0000256" key="1">
    <source>
        <dbReference type="ARBA" id="ARBA00007521"/>
    </source>
</evidence>
<dbReference type="Proteomes" id="UP000749320">
    <property type="component" value="Unassembled WGS sequence"/>
</dbReference>
<evidence type="ECO:0000313" key="3">
    <source>
        <dbReference type="EMBL" id="HJF39905.1"/>
    </source>
</evidence>
<sequence length="111" mass="12895">MKNYKKGNVYLVNLNNSYPNIQNGRRPCIIVQNDYANTFSKTLIVVPITTKIKRTDLPIHVRIDSKQMALCEHIFTISKEQIICYQYTLKRSTMKDIDEAISISLSLKEEK</sequence>